<evidence type="ECO:0000259" key="4">
    <source>
        <dbReference type="PROSITE" id="PS51184"/>
    </source>
</evidence>
<evidence type="ECO:0000256" key="3">
    <source>
        <dbReference type="ARBA" id="ARBA00082904"/>
    </source>
</evidence>
<protein>
    <recommendedName>
        <fullName evidence="3">Jumonji domain-containing protein 4</fullName>
    </recommendedName>
</protein>
<reference evidence="5 6" key="1">
    <citation type="submission" date="2024-03" db="EMBL/GenBank/DDBJ databases">
        <title>Adaptation during the transition from Ophiocordyceps entomopathogen to insect associate is accompanied by gene loss and intensified selection.</title>
        <authorList>
            <person name="Ward C.M."/>
            <person name="Onetto C.A."/>
            <person name="Borneman A.R."/>
        </authorList>
    </citation>
    <scope>NUCLEOTIDE SEQUENCE [LARGE SCALE GENOMIC DNA]</scope>
    <source>
        <strain evidence="5">AWRI1</strain>
        <tissue evidence="5">Single Adult Female</tissue>
    </source>
</reference>
<dbReference type="GO" id="GO:0045905">
    <property type="term" value="P:positive regulation of translational termination"/>
    <property type="evidence" value="ECO:0007669"/>
    <property type="project" value="TreeGrafter"/>
</dbReference>
<dbReference type="Proteomes" id="UP001367676">
    <property type="component" value="Unassembled WGS sequence"/>
</dbReference>
<dbReference type="GO" id="GO:0043565">
    <property type="term" value="F:sequence-specific DNA binding"/>
    <property type="evidence" value="ECO:0007669"/>
    <property type="project" value="TreeGrafter"/>
</dbReference>
<sequence length="401" mass="47327">MISSKQIDISVNISNSKNPNEAQTHSNHIAFFEGNYNDFFQQYLICNKPVLISNVSSHWKCSRLWVKNGLPNIEYLRTSYGKAIVSVADCNEKYFNAQQKRNMKFRDFADYWMKILNNKNLSDQPCLYLKDWHFTRDFPNEDMYIVPPEFCSDWLNEYFTAHPDFNDDYRFVYMGPTGSWTPFHADVFTSFSWSVNICGEKRWILLEPGEENKLKDKLGNLPYDISFLEDANNNDNNNNYDGIKYQIIIQKAGEAVFVPSGWYHQVRNLRDTISINHNWINGCNIENMWTSMKKNLEDIKCEIAEFRDTMNDWHSHCQIILKSCFGMDFRDFYDFIAYILQKRKECIKTGKELKVYGDWIFGPNQIKFDFMKLKNICDILENDPNVKILFNDGVLTKTLIN</sequence>
<dbReference type="Gene3D" id="2.60.120.650">
    <property type="entry name" value="Cupin"/>
    <property type="match status" value="1"/>
</dbReference>
<keyword evidence="6" id="KW-1185">Reference proteome</keyword>
<dbReference type="InterPro" id="IPR003347">
    <property type="entry name" value="JmjC_dom"/>
</dbReference>
<evidence type="ECO:0000256" key="1">
    <source>
        <dbReference type="ARBA" id="ARBA00038068"/>
    </source>
</evidence>
<proteinExistence type="inferred from homology"/>
<comment type="catalytic activity">
    <reaction evidence="2">
        <text>L-lysyl-[protein] + 2-oxoglutarate + O2 = 4-hydroxy-L-lysyl-[protein] + succinate + CO2</text>
        <dbReference type="Rhea" id="RHEA:57156"/>
        <dbReference type="Rhea" id="RHEA-COMP:9752"/>
        <dbReference type="Rhea" id="RHEA-COMP:15084"/>
        <dbReference type="ChEBI" id="CHEBI:15379"/>
        <dbReference type="ChEBI" id="CHEBI:16526"/>
        <dbReference type="ChEBI" id="CHEBI:16810"/>
        <dbReference type="ChEBI" id="CHEBI:29969"/>
        <dbReference type="ChEBI" id="CHEBI:30031"/>
        <dbReference type="ChEBI" id="CHEBI:141495"/>
    </reaction>
</comment>
<accession>A0AAN9TPH0</accession>
<dbReference type="PROSITE" id="PS51184">
    <property type="entry name" value="JMJC"/>
    <property type="match status" value="1"/>
</dbReference>
<gene>
    <name evidence="5" type="ORF">V9T40_009237</name>
</gene>
<dbReference type="AlphaFoldDB" id="A0AAN9TPH0"/>
<evidence type="ECO:0000313" key="5">
    <source>
        <dbReference type="EMBL" id="KAK7601796.1"/>
    </source>
</evidence>
<dbReference type="GO" id="GO:0016706">
    <property type="term" value="F:2-oxoglutarate-dependent dioxygenase activity"/>
    <property type="evidence" value="ECO:0007669"/>
    <property type="project" value="TreeGrafter"/>
</dbReference>
<dbReference type="PANTHER" id="PTHR12480:SF6">
    <property type="entry name" value="2-OXOGLUTARATE AND IRON-DEPENDENT OXYGENASE JMJD4"/>
    <property type="match status" value="1"/>
</dbReference>
<dbReference type="PANTHER" id="PTHR12480">
    <property type="entry name" value="ARGININE DEMETHYLASE AND LYSYL-HYDROXYLASE JMJD"/>
    <property type="match status" value="1"/>
</dbReference>
<feature type="domain" description="JmjC" evidence="4">
    <location>
        <begin position="136"/>
        <end position="296"/>
    </location>
</feature>
<comment type="similarity">
    <text evidence="1">Belongs to the JMJD6 family.</text>
</comment>
<comment type="caution">
    <text evidence="5">The sequence shown here is derived from an EMBL/GenBank/DDBJ whole genome shotgun (WGS) entry which is preliminary data.</text>
</comment>
<evidence type="ECO:0000313" key="6">
    <source>
        <dbReference type="Proteomes" id="UP001367676"/>
    </source>
</evidence>
<dbReference type="SMART" id="SM00558">
    <property type="entry name" value="JmjC"/>
    <property type="match status" value="1"/>
</dbReference>
<organism evidence="5 6">
    <name type="scientific">Parthenolecanium corni</name>
    <dbReference type="NCBI Taxonomy" id="536013"/>
    <lineage>
        <taxon>Eukaryota</taxon>
        <taxon>Metazoa</taxon>
        <taxon>Ecdysozoa</taxon>
        <taxon>Arthropoda</taxon>
        <taxon>Hexapoda</taxon>
        <taxon>Insecta</taxon>
        <taxon>Pterygota</taxon>
        <taxon>Neoptera</taxon>
        <taxon>Paraneoptera</taxon>
        <taxon>Hemiptera</taxon>
        <taxon>Sternorrhyncha</taxon>
        <taxon>Coccoidea</taxon>
        <taxon>Coccidae</taxon>
        <taxon>Parthenolecanium</taxon>
    </lineage>
</organism>
<evidence type="ECO:0000256" key="2">
    <source>
        <dbReference type="ARBA" id="ARBA00047762"/>
    </source>
</evidence>
<dbReference type="SUPFAM" id="SSF51197">
    <property type="entry name" value="Clavaminate synthase-like"/>
    <property type="match status" value="1"/>
</dbReference>
<dbReference type="EMBL" id="JBBCAQ010000010">
    <property type="protein sequence ID" value="KAK7601796.1"/>
    <property type="molecule type" value="Genomic_DNA"/>
</dbReference>
<dbReference type="InterPro" id="IPR050910">
    <property type="entry name" value="JMJD6_ArgDemeth/LysHydrox"/>
</dbReference>
<dbReference type="GO" id="GO:0005737">
    <property type="term" value="C:cytoplasm"/>
    <property type="evidence" value="ECO:0007669"/>
    <property type="project" value="TreeGrafter"/>
</dbReference>
<dbReference type="Pfam" id="PF13621">
    <property type="entry name" value="Cupin_8"/>
    <property type="match status" value="1"/>
</dbReference>
<dbReference type="GO" id="GO:0005634">
    <property type="term" value="C:nucleus"/>
    <property type="evidence" value="ECO:0007669"/>
    <property type="project" value="TreeGrafter"/>
</dbReference>
<dbReference type="InterPro" id="IPR041667">
    <property type="entry name" value="Cupin_8"/>
</dbReference>
<name>A0AAN9TPH0_9HEMI</name>